<reference evidence="1 2" key="1">
    <citation type="submission" date="2016-10" db="EMBL/GenBank/DDBJ databases">
        <authorList>
            <person name="de Groot N.N."/>
        </authorList>
    </citation>
    <scope>NUCLEOTIDE SEQUENCE [LARGE SCALE GENOMIC DNA]</scope>
    <source>
        <strain evidence="1 2">CPCC 100156</strain>
    </source>
</reference>
<proteinExistence type="predicted"/>
<dbReference type="Gene3D" id="3.40.50.720">
    <property type="entry name" value="NAD(P)-binding Rossmann-like Domain"/>
    <property type="match status" value="1"/>
</dbReference>
<evidence type="ECO:0000313" key="1">
    <source>
        <dbReference type="EMBL" id="SDE07483.1"/>
    </source>
</evidence>
<gene>
    <name evidence="1" type="ORF">SAMN04487779_10186</name>
</gene>
<sequence length="37" mass="3828">MRVAILGTGTIGLGAALLTERGHEPALWTRSATPLPV</sequence>
<protein>
    <submittedName>
        <fullName evidence="1">Uncharacterized protein</fullName>
    </submittedName>
</protein>
<name>A0A1G6ZYM1_9PROT</name>
<organism evidence="1 2">
    <name type="scientific">Belnapia rosea</name>
    <dbReference type="NCBI Taxonomy" id="938405"/>
    <lineage>
        <taxon>Bacteria</taxon>
        <taxon>Pseudomonadati</taxon>
        <taxon>Pseudomonadota</taxon>
        <taxon>Alphaproteobacteria</taxon>
        <taxon>Acetobacterales</taxon>
        <taxon>Roseomonadaceae</taxon>
        <taxon>Belnapia</taxon>
    </lineage>
</organism>
<dbReference type="AlphaFoldDB" id="A0A1G6ZYM1"/>
<dbReference type="EMBL" id="FMZX01000018">
    <property type="protein sequence ID" value="SDE07483.1"/>
    <property type="molecule type" value="Genomic_DNA"/>
</dbReference>
<evidence type="ECO:0000313" key="2">
    <source>
        <dbReference type="Proteomes" id="UP000198925"/>
    </source>
</evidence>
<accession>A0A1G6ZYM1</accession>
<dbReference type="Proteomes" id="UP000198925">
    <property type="component" value="Unassembled WGS sequence"/>
</dbReference>
<keyword evidence="2" id="KW-1185">Reference proteome</keyword>